<dbReference type="RefSeq" id="XP_001891186.1">
    <property type="nucleotide sequence ID" value="XM_001891151.1"/>
</dbReference>
<accession>B0E4R8</accession>
<dbReference type="EMBL" id="DS547485">
    <property type="protein sequence ID" value="EDQ98162.1"/>
    <property type="molecule type" value="Genomic_DNA"/>
</dbReference>
<dbReference type="AlphaFoldDB" id="B0E4R8"/>
<dbReference type="KEGG" id="lbc:LACBIDRAFT_336214"/>
<evidence type="ECO:0000313" key="2">
    <source>
        <dbReference type="Proteomes" id="UP000001194"/>
    </source>
</evidence>
<gene>
    <name evidence="1" type="ORF">LACBIDRAFT_336214</name>
</gene>
<keyword evidence="2" id="KW-1185">Reference proteome</keyword>
<sequence>MNEGLRILTICPHLKSLELTLFLHIEVIGRLTYTPSAISSENVLGGGDDQLIEDTPSETTCPNLTTIKLWRCISAQDGKVADMVESRRRRGIARTAGQRLLFNFKGQTPEREKKWPFSGKSLGVQRTFNRKLGERGFPLLMEFGECD</sequence>
<proteinExistence type="predicted"/>
<evidence type="ECO:0000313" key="1">
    <source>
        <dbReference type="EMBL" id="EDQ98162.1"/>
    </source>
</evidence>
<dbReference type="GeneID" id="6086842"/>
<organism evidence="2">
    <name type="scientific">Laccaria bicolor (strain S238N-H82 / ATCC MYA-4686)</name>
    <name type="common">Bicoloured deceiver</name>
    <name type="synonym">Laccaria laccata var. bicolor</name>
    <dbReference type="NCBI Taxonomy" id="486041"/>
    <lineage>
        <taxon>Eukaryota</taxon>
        <taxon>Fungi</taxon>
        <taxon>Dikarya</taxon>
        <taxon>Basidiomycota</taxon>
        <taxon>Agaricomycotina</taxon>
        <taxon>Agaricomycetes</taxon>
        <taxon>Agaricomycetidae</taxon>
        <taxon>Agaricales</taxon>
        <taxon>Agaricineae</taxon>
        <taxon>Hydnangiaceae</taxon>
        <taxon>Laccaria</taxon>
    </lineage>
</organism>
<dbReference type="InParanoid" id="B0E4R8"/>
<name>B0E4R8_LACBS</name>
<dbReference type="HOGENOM" id="CLU_1768428_0_0_1"/>
<protein>
    <submittedName>
        <fullName evidence="1">Predicted protein</fullName>
    </submittedName>
</protein>
<reference evidence="1 2" key="1">
    <citation type="journal article" date="2008" name="Nature">
        <title>The genome of Laccaria bicolor provides insights into mycorrhizal symbiosis.</title>
        <authorList>
            <person name="Martin F."/>
            <person name="Aerts A."/>
            <person name="Ahren D."/>
            <person name="Brun A."/>
            <person name="Danchin E.G.J."/>
            <person name="Duchaussoy F."/>
            <person name="Gibon J."/>
            <person name="Kohler A."/>
            <person name="Lindquist E."/>
            <person name="Pereda V."/>
            <person name="Salamov A."/>
            <person name="Shapiro H.J."/>
            <person name="Wuyts J."/>
            <person name="Blaudez D."/>
            <person name="Buee M."/>
            <person name="Brokstein P."/>
            <person name="Canbaeck B."/>
            <person name="Cohen D."/>
            <person name="Courty P.E."/>
            <person name="Coutinho P.M."/>
            <person name="Delaruelle C."/>
            <person name="Detter J.C."/>
            <person name="Deveau A."/>
            <person name="DiFazio S."/>
            <person name="Duplessis S."/>
            <person name="Fraissinet-Tachet L."/>
            <person name="Lucic E."/>
            <person name="Frey-Klett P."/>
            <person name="Fourrey C."/>
            <person name="Feussner I."/>
            <person name="Gay G."/>
            <person name="Grimwood J."/>
            <person name="Hoegger P.J."/>
            <person name="Jain P."/>
            <person name="Kilaru S."/>
            <person name="Labbe J."/>
            <person name="Lin Y.C."/>
            <person name="Legue V."/>
            <person name="Le Tacon F."/>
            <person name="Marmeisse R."/>
            <person name="Melayah D."/>
            <person name="Montanini B."/>
            <person name="Muratet M."/>
            <person name="Nehls U."/>
            <person name="Niculita-Hirzel H."/>
            <person name="Oudot-Le Secq M.P."/>
            <person name="Peter M."/>
            <person name="Quesneville H."/>
            <person name="Rajashekar B."/>
            <person name="Reich M."/>
            <person name="Rouhier N."/>
            <person name="Schmutz J."/>
            <person name="Yin T."/>
            <person name="Chalot M."/>
            <person name="Henrissat B."/>
            <person name="Kuees U."/>
            <person name="Lucas S."/>
            <person name="Van de Peer Y."/>
            <person name="Podila G.K."/>
            <person name="Polle A."/>
            <person name="Pukkila P.J."/>
            <person name="Richardson P.M."/>
            <person name="Rouze P."/>
            <person name="Sanders I.R."/>
            <person name="Stajich J.E."/>
            <person name="Tunlid A."/>
            <person name="Tuskan G."/>
            <person name="Grigoriev I.V."/>
        </authorList>
    </citation>
    <scope>NUCLEOTIDE SEQUENCE [LARGE SCALE GENOMIC DNA]</scope>
    <source>
        <strain evidence="2">S238N-H82 / ATCC MYA-4686</strain>
    </source>
</reference>
<dbReference type="Proteomes" id="UP000001194">
    <property type="component" value="Unassembled WGS sequence"/>
</dbReference>